<evidence type="ECO:0000313" key="2">
    <source>
        <dbReference type="EMBL" id="KAK1857359.1"/>
    </source>
</evidence>
<accession>A0AAD9B4K1</accession>
<dbReference type="Proteomes" id="UP001243330">
    <property type="component" value="Unassembled WGS sequence"/>
</dbReference>
<name>A0AAD9B4K1_9PEZI</name>
<keyword evidence="3" id="KW-1185">Reference proteome</keyword>
<sequence>MRRKQNPTGHHITQTETLSPTSSLAPHFRLPITYLRILLS</sequence>
<proteinExistence type="predicted"/>
<feature type="region of interest" description="Disordered" evidence="1">
    <location>
        <begin position="1"/>
        <end position="24"/>
    </location>
</feature>
<protein>
    <submittedName>
        <fullName evidence="2">Uncharacterized protein</fullName>
    </submittedName>
</protein>
<organism evidence="2 3">
    <name type="scientific">Colletotrichum chrysophilum</name>
    <dbReference type="NCBI Taxonomy" id="1836956"/>
    <lineage>
        <taxon>Eukaryota</taxon>
        <taxon>Fungi</taxon>
        <taxon>Dikarya</taxon>
        <taxon>Ascomycota</taxon>
        <taxon>Pezizomycotina</taxon>
        <taxon>Sordariomycetes</taxon>
        <taxon>Hypocreomycetidae</taxon>
        <taxon>Glomerellales</taxon>
        <taxon>Glomerellaceae</taxon>
        <taxon>Colletotrichum</taxon>
        <taxon>Colletotrichum gloeosporioides species complex</taxon>
    </lineage>
</organism>
<evidence type="ECO:0000313" key="3">
    <source>
        <dbReference type="Proteomes" id="UP001243330"/>
    </source>
</evidence>
<comment type="caution">
    <text evidence="2">The sequence shown here is derived from an EMBL/GenBank/DDBJ whole genome shotgun (WGS) entry which is preliminary data.</text>
</comment>
<dbReference type="EMBL" id="JAQOWY010000001">
    <property type="protein sequence ID" value="KAK1857359.1"/>
    <property type="molecule type" value="Genomic_DNA"/>
</dbReference>
<reference evidence="2" key="1">
    <citation type="submission" date="2023-01" db="EMBL/GenBank/DDBJ databases">
        <title>Colletotrichum chrysophilum M932 genome sequence.</title>
        <authorList>
            <person name="Baroncelli R."/>
        </authorList>
    </citation>
    <scope>NUCLEOTIDE SEQUENCE</scope>
    <source>
        <strain evidence="2">M932</strain>
    </source>
</reference>
<gene>
    <name evidence="2" type="ORF">CCHR01_00140</name>
</gene>
<evidence type="ECO:0000256" key="1">
    <source>
        <dbReference type="SAM" id="MobiDB-lite"/>
    </source>
</evidence>
<dbReference type="AlphaFoldDB" id="A0AAD9B4K1"/>